<gene>
    <name evidence="2" type="ORF">Fmac_026976</name>
</gene>
<evidence type="ECO:0000256" key="1">
    <source>
        <dbReference type="SAM" id="MobiDB-lite"/>
    </source>
</evidence>
<feature type="region of interest" description="Disordered" evidence="1">
    <location>
        <begin position="50"/>
        <end position="70"/>
    </location>
</feature>
<protein>
    <submittedName>
        <fullName evidence="2">Uncharacterized protein</fullName>
    </submittedName>
</protein>
<evidence type="ECO:0000313" key="3">
    <source>
        <dbReference type="Proteomes" id="UP001603857"/>
    </source>
</evidence>
<dbReference type="Proteomes" id="UP001603857">
    <property type="component" value="Unassembled WGS sequence"/>
</dbReference>
<dbReference type="AlphaFoldDB" id="A0ABD1LGE6"/>
<evidence type="ECO:0000313" key="2">
    <source>
        <dbReference type="EMBL" id="KAL2322597.1"/>
    </source>
</evidence>
<organism evidence="2 3">
    <name type="scientific">Flemingia macrophylla</name>
    <dbReference type="NCBI Taxonomy" id="520843"/>
    <lineage>
        <taxon>Eukaryota</taxon>
        <taxon>Viridiplantae</taxon>
        <taxon>Streptophyta</taxon>
        <taxon>Embryophyta</taxon>
        <taxon>Tracheophyta</taxon>
        <taxon>Spermatophyta</taxon>
        <taxon>Magnoliopsida</taxon>
        <taxon>eudicotyledons</taxon>
        <taxon>Gunneridae</taxon>
        <taxon>Pentapetalae</taxon>
        <taxon>rosids</taxon>
        <taxon>fabids</taxon>
        <taxon>Fabales</taxon>
        <taxon>Fabaceae</taxon>
        <taxon>Papilionoideae</taxon>
        <taxon>50 kb inversion clade</taxon>
        <taxon>NPAAA clade</taxon>
        <taxon>indigoferoid/millettioid clade</taxon>
        <taxon>Phaseoleae</taxon>
        <taxon>Flemingia</taxon>
    </lineage>
</organism>
<name>A0ABD1LGE6_9FABA</name>
<comment type="caution">
    <text evidence="2">The sequence shown here is derived from an EMBL/GenBank/DDBJ whole genome shotgun (WGS) entry which is preliminary data.</text>
</comment>
<dbReference type="EMBL" id="JBGMDY010000009">
    <property type="protein sequence ID" value="KAL2322597.1"/>
    <property type="molecule type" value="Genomic_DNA"/>
</dbReference>
<accession>A0ABD1LGE6</accession>
<reference evidence="2 3" key="1">
    <citation type="submission" date="2024-08" db="EMBL/GenBank/DDBJ databases">
        <title>Insights into the chromosomal genome structure of Flemingia macrophylla.</title>
        <authorList>
            <person name="Ding Y."/>
            <person name="Zhao Y."/>
            <person name="Bi W."/>
            <person name="Wu M."/>
            <person name="Zhao G."/>
            <person name="Gong Y."/>
            <person name="Li W."/>
            <person name="Zhang P."/>
        </authorList>
    </citation>
    <scope>NUCLEOTIDE SEQUENCE [LARGE SCALE GENOMIC DNA]</scope>
    <source>
        <strain evidence="2">DYQJB</strain>
        <tissue evidence="2">Leaf</tissue>
    </source>
</reference>
<sequence length="134" mass="15216">MSYRPSSRFSSFAERIWEQEEEEMCTNLDEPTKPEAMRVPMVVLMVERKRREMRPSRVEGREEKAQPKMRDTLAEVIPKSANASPVTTGYDVDSTTCVDAEAICSMSSSLGLLRNSCATEAISYKNMEGQHFLQ</sequence>
<keyword evidence="3" id="KW-1185">Reference proteome</keyword>
<proteinExistence type="predicted"/>